<dbReference type="PANTHER" id="PTHR43873:SF1">
    <property type="entry name" value="COBYRINATE A,C-DIAMIDE SYNTHASE"/>
    <property type="match status" value="1"/>
</dbReference>
<comment type="pathway">
    <text evidence="7">Cofactor biosynthesis; adenosylcobalamin biosynthesis; cob(II)yrinate a,c-diamide from sirohydrochlorin (anaerobic route): step 10/10.</text>
</comment>
<dbReference type="GO" id="GO:0042242">
    <property type="term" value="F:cobyrinic acid a,c-diamide synthase activity"/>
    <property type="evidence" value="ECO:0007669"/>
    <property type="project" value="UniProtKB-UniRule"/>
</dbReference>
<comment type="catalytic activity">
    <reaction evidence="7">
        <text>cob(II)yrinate + 2 L-glutamine + 2 ATP + 2 H2O = cob(II)yrinate a,c diamide + 2 L-glutamate + 2 ADP + 2 phosphate + 2 H(+)</text>
        <dbReference type="Rhea" id="RHEA:26289"/>
        <dbReference type="ChEBI" id="CHEBI:15377"/>
        <dbReference type="ChEBI" id="CHEBI:15378"/>
        <dbReference type="ChEBI" id="CHEBI:29985"/>
        <dbReference type="ChEBI" id="CHEBI:30616"/>
        <dbReference type="ChEBI" id="CHEBI:43474"/>
        <dbReference type="ChEBI" id="CHEBI:58359"/>
        <dbReference type="ChEBI" id="CHEBI:58537"/>
        <dbReference type="ChEBI" id="CHEBI:58894"/>
        <dbReference type="ChEBI" id="CHEBI:456216"/>
        <dbReference type="EC" id="6.3.5.11"/>
    </reaction>
</comment>
<evidence type="ECO:0000256" key="1">
    <source>
        <dbReference type="ARBA" id="ARBA00001946"/>
    </source>
</evidence>
<dbReference type="EC" id="6.3.5.11" evidence="7"/>
<dbReference type="CDD" id="cd03130">
    <property type="entry name" value="GATase1_CobB"/>
    <property type="match status" value="1"/>
</dbReference>
<evidence type="ECO:0000256" key="5">
    <source>
        <dbReference type="ARBA" id="ARBA00022842"/>
    </source>
</evidence>
<dbReference type="Gene3D" id="3.40.50.880">
    <property type="match status" value="1"/>
</dbReference>
<evidence type="ECO:0000256" key="4">
    <source>
        <dbReference type="ARBA" id="ARBA00022840"/>
    </source>
</evidence>
<dbReference type="InterPro" id="IPR029062">
    <property type="entry name" value="Class_I_gatase-like"/>
</dbReference>
<dbReference type="Proteomes" id="UP000334340">
    <property type="component" value="Unassembled WGS sequence"/>
</dbReference>
<proteinExistence type="inferred from homology"/>
<evidence type="ECO:0000256" key="7">
    <source>
        <dbReference type="HAMAP-Rule" id="MF_00027"/>
    </source>
</evidence>
<dbReference type="Pfam" id="PF01656">
    <property type="entry name" value="CbiA"/>
    <property type="match status" value="1"/>
</dbReference>
<accession>A0A564ZG18</accession>
<protein>
    <recommendedName>
        <fullName evidence="7">Cobyrinate a,c-diamide synthase</fullName>
        <ecNumber evidence="7">6.3.5.11</ecNumber>
    </recommendedName>
    <alternativeName>
        <fullName evidence="7">Cobyrinic acid a,c-diamide synthetase</fullName>
    </alternativeName>
</protein>
<feature type="domain" description="CobQ/CobB/MinD/ParA nucleotide binding" evidence="8">
    <location>
        <begin position="9"/>
        <end position="195"/>
    </location>
</feature>
<dbReference type="Gene3D" id="3.40.50.300">
    <property type="entry name" value="P-loop containing nucleotide triphosphate hydrolases"/>
    <property type="match status" value="2"/>
</dbReference>
<evidence type="ECO:0000313" key="11">
    <source>
        <dbReference type="Proteomes" id="UP000334340"/>
    </source>
</evidence>
<evidence type="ECO:0000259" key="9">
    <source>
        <dbReference type="Pfam" id="PF07685"/>
    </source>
</evidence>
<dbReference type="GO" id="GO:0009236">
    <property type="term" value="P:cobalamin biosynthetic process"/>
    <property type="evidence" value="ECO:0007669"/>
    <property type="project" value="UniProtKB-UniRule"/>
</dbReference>
<dbReference type="CDD" id="cd05388">
    <property type="entry name" value="CobB_N"/>
    <property type="match status" value="1"/>
</dbReference>
<dbReference type="GO" id="GO:0005524">
    <property type="term" value="F:ATP binding"/>
    <property type="evidence" value="ECO:0007669"/>
    <property type="project" value="UniProtKB-UniRule"/>
</dbReference>
<evidence type="ECO:0000313" key="10">
    <source>
        <dbReference type="EMBL" id="VUZ84291.1"/>
    </source>
</evidence>
<keyword evidence="6 7" id="KW-0315">Glutamine amidotransferase</keyword>
<dbReference type="InterPro" id="IPR004484">
    <property type="entry name" value="CbiA/CobB_synth"/>
</dbReference>
<dbReference type="UniPathway" id="UPA00148">
    <property type="reaction ID" value="UER00231"/>
</dbReference>
<sequence>MSETRVPTIIIAGTASGVGKTTFTLGLIAAFRARGLRVQPFKCGPDYLDPTYHTLAASLPCRNLDTWMLTPEVMTGLFTRAVAGADIAVIEGVMGLHDGRGGAGARGSTAEVAKLLRAPVLLVIDTARLSRSAGAMALGYQAFDPDVWIAGLLLNQVGTERHRRWVTEGIQERTGIPILGHLPKQAPVKLPERHLGLVPAGEVEDVSRSLAAIREQVEATVNVEEILALARAAAPLPTGDRALCPERPPQRKVRIGLARDAAFGFYYEDNLDLLRAWGAELVAVSPLRDHILPPDLQGLYIGGGFPELHARELATNRSFRRQIAEAAGDGMPVYAECGGLMYLAESLVDLEGERHGMVGAVPGTSVMQRSRVRLGYVTATAVRDSILSPAGVTLMGHEFHWSNMAPPDPRYAAYRIPEACSELGRRDGDRLEGIVAGPAGNILASYLHLHFGSDLQLMHRFLERCRVWMRAATADAFVMEGGS</sequence>
<name>A0A564ZG18_9BACT</name>
<dbReference type="Pfam" id="PF07685">
    <property type="entry name" value="GATase_3"/>
    <property type="match status" value="1"/>
</dbReference>
<evidence type="ECO:0000256" key="2">
    <source>
        <dbReference type="ARBA" id="ARBA00022598"/>
    </source>
</evidence>
<dbReference type="NCBIfam" id="TIGR00379">
    <property type="entry name" value="cobB"/>
    <property type="match status" value="1"/>
</dbReference>
<dbReference type="SUPFAM" id="SSF52540">
    <property type="entry name" value="P-loop containing nucleoside triphosphate hydrolases"/>
    <property type="match status" value="1"/>
</dbReference>
<gene>
    <name evidence="10" type="primary">cobB</name>
    <name evidence="7" type="synonym">cbiA</name>
    <name evidence="10" type="ORF">MELA_00662</name>
</gene>
<dbReference type="HAMAP" id="MF_00027">
    <property type="entry name" value="CobB_CbiA"/>
    <property type="match status" value="1"/>
</dbReference>
<keyword evidence="5 7" id="KW-0460">Magnesium</keyword>
<organism evidence="10 11">
    <name type="scientific">Candidatus Methylomirabilis lanthanidiphila</name>
    <dbReference type="NCBI Taxonomy" id="2211376"/>
    <lineage>
        <taxon>Bacteria</taxon>
        <taxon>Candidatus Methylomirabilota</taxon>
        <taxon>Candidatus Methylomirabilia</taxon>
        <taxon>Candidatus Methylomirabilales</taxon>
        <taxon>Candidatus Methylomirabilaceae</taxon>
        <taxon>Candidatus Methylomirabilis</taxon>
    </lineage>
</organism>
<keyword evidence="2 7" id="KW-0436">Ligase</keyword>
<keyword evidence="3 7" id="KW-0547">Nucleotide-binding</keyword>
<comment type="miscellaneous">
    <text evidence="7">The a and c carboxylates of cobyrinate are activated for nucleophilic attack via formation of a phosphorylated intermediate by ATP. CbiA catalyzes first the amidation of the c-carboxylate, and then that of the a-carboxylate.</text>
</comment>
<dbReference type="NCBIfam" id="NF002204">
    <property type="entry name" value="PRK01077.1"/>
    <property type="match status" value="1"/>
</dbReference>
<comment type="domain">
    <text evidence="7">Comprises of two domains. The C-terminal domain contains the binding site for glutamine and catalyzes the hydrolysis of this substrate to glutamate and ammonia. The N-terminal domain is anticipated to bind ATP and cobyrinate and catalyzes the ultimate synthesis of the diamide product. The ammonia produced via the glutaminase domain is probably translocated to the adjacent domain via a molecular tunnel, where it reacts with an activated intermediate.</text>
</comment>
<feature type="domain" description="CobB/CobQ-like glutamine amidotransferase" evidence="9">
    <location>
        <begin position="254"/>
        <end position="454"/>
    </location>
</feature>
<dbReference type="EMBL" id="CABIKM010000011">
    <property type="protein sequence ID" value="VUZ84291.1"/>
    <property type="molecule type" value="Genomic_DNA"/>
</dbReference>
<dbReference type="AlphaFoldDB" id="A0A564ZG18"/>
<dbReference type="PANTHER" id="PTHR43873">
    <property type="entry name" value="COBYRINATE A,C-DIAMIDE SYNTHASE"/>
    <property type="match status" value="1"/>
</dbReference>
<keyword evidence="7" id="KW-0169">Cobalamin biosynthesis</keyword>
<comment type="similarity">
    <text evidence="7">Belongs to the CobB/CbiA family.</text>
</comment>
<dbReference type="InterPro" id="IPR011698">
    <property type="entry name" value="GATase_3"/>
</dbReference>
<dbReference type="PROSITE" id="PS51274">
    <property type="entry name" value="GATASE_COBBQ"/>
    <property type="match status" value="1"/>
</dbReference>
<feature type="site" description="Increases nucleophilicity of active site Cys" evidence="7">
    <location>
        <position position="448"/>
    </location>
</feature>
<reference evidence="10 11" key="1">
    <citation type="submission" date="2019-07" db="EMBL/GenBank/DDBJ databases">
        <authorList>
            <person name="Cremers G."/>
        </authorList>
    </citation>
    <scope>NUCLEOTIDE SEQUENCE [LARGE SCALE GENOMIC DNA]</scope>
</reference>
<comment type="cofactor">
    <cofactor evidence="1 7">
        <name>Mg(2+)</name>
        <dbReference type="ChEBI" id="CHEBI:18420"/>
    </cofactor>
</comment>
<keyword evidence="4 7" id="KW-0067">ATP-binding</keyword>
<evidence type="ECO:0000256" key="3">
    <source>
        <dbReference type="ARBA" id="ARBA00022741"/>
    </source>
</evidence>
<comment type="function">
    <text evidence="7">Catalyzes the ATP-dependent amidation of the two carboxylate groups at positions a and c of cobyrinate, using either L-glutamine or ammonia as the nitrogen source.</text>
</comment>
<evidence type="ECO:0000259" key="8">
    <source>
        <dbReference type="Pfam" id="PF01656"/>
    </source>
</evidence>
<feature type="active site" description="Nucleophile" evidence="7">
    <location>
        <position position="337"/>
    </location>
</feature>
<evidence type="ECO:0000256" key="6">
    <source>
        <dbReference type="ARBA" id="ARBA00022962"/>
    </source>
</evidence>
<keyword evidence="11" id="KW-1185">Reference proteome</keyword>
<dbReference type="InterPro" id="IPR027417">
    <property type="entry name" value="P-loop_NTPase"/>
</dbReference>
<dbReference type="InterPro" id="IPR002586">
    <property type="entry name" value="CobQ/CobB/MinD/ParA_Nub-bd_dom"/>
</dbReference>
<dbReference type="SUPFAM" id="SSF52317">
    <property type="entry name" value="Class I glutamine amidotransferase-like"/>
    <property type="match status" value="1"/>
</dbReference>